<dbReference type="InterPro" id="IPR013094">
    <property type="entry name" value="AB_hydrolase_3"/>
</dbReference>
<dbReference type="AlphaFoldDB" id="A0A0C9ME50"/>
<dbReference type="STRING" id="91626.A0A0C9ME50"/>
<protein>
    <submittedName>
        <fullName evidence="5">Esterase/lipase</fullName>
    </submittedName>
</protein>
<evidence type="ECO:0000256" key="3">
    <source>
        <dbReference type="PROSITE-ProRule" id="PRU10038"/>
    </source>
</evidence>
<dbReference type="InterPro" id="IPR033140">
    <property type="entry name" value="Lipase_GDXG_put_SER_AS"/>
</dbReference>
<dbReference type="SUPFAM" id="SSF53474">
    <property type="entry name" value="alpha/beta-Hydrolases"/>
    <property type="match status" value="1"/>
</dbReference>
<comment type="similarity">
    <text evidence="1">Belongs to the 'GDXG' lipolytic enzyme family.</text>
</comment>
<evidence type="ECO:0000313" key="6">
    <source>
        <dbReference type="Proteomes" id="UP000053815"/>
    </source>
</evidence>
<sequence length="321" mass="35365">MATYLKLTNKTNHFLKTLPPFDPSQLTIEAVRAEADVELSKSIPRPEYDIEQMSVISAHGMVKVHIYRPSGSHDTVLPAVVYIHGGGWALETKGSYSYVCAKLAGQAECAVIFVHYSLAPEARFPTAIEECYAVLNWATNPNNAGFLKIDPTCVALAGDSAGGNLAIAVALLAKQRNLENAIKYQVLFYPVTDATFNTSSYYEFSTDFCLTRKHMQFFWDQYVPDQADRDNILACPMRASKEELSGLPPALIISAEADVLRDDAENFARKLMDANVVVTTTRVLGVLHGFVANPELFCDETLFALDLAIAGLRRTFAANKQ</sequence>
<dbReference type="InterPro" id="IPR050300">
    <property type="entry name" value="GDXG_lipolytic_enzyme"/>
</dbReference>
<dbReference type="GO" id="GO:0016787">
    <property type="term" value="F:hydrolase activity"/>
    <property type="evidence" value="ECO:0007669"/>
    <property type="project" value="UniProtKB-KW"/>
</dbReference>
<name>A0A0C9ME50_9FUNG</name>
<dbReference type="Pfam" id="PF07859">
    <property type="entry name" value="Abhydrolase_3"/>
    <property type="match status" value="1"/>
</dbReference>
<keyword evidence="2" id="KW-0378">Hydrolase</keyword>
<dbReference type="PROSITE" id="PS01174">
    <property type="entry name" value="LIPASE_GDXG_SER"/>
    <property type="match status" value="1"/>
</dbReference>
<organism evidence="5">
    <name type="scientific">Mucor ambiguus</name>
    <dbReference type="NCBI Taxonomy" id="91626"/>
    <lineage>
        <taxon>Eukaryota</taxon>
        <taxon>Fungi</taxon>
        <taxon>Fungi incertae sedis</taxon>
        <taxon>Mucoromycota</taxon>
        <taxon>Mucoromycotina</taxon>
        <taxon>Mucoromycetes</taxon>
        <taxon>Mucorales</taxon>
        <taxon>Mucorineae</taxon>
        <taxon>Mucoraceae</taxon>
        <taxon>Mucor</taxon>
    </lineage>
</organism>
<evidence type="ECO:0000256" key="1">
    <source>
        <dbReference type="ARBA" id="ARBA00010515"/>
    </source>
</evidence>
<reference evidence="5" key="1">
    <citation type="submission" date="2014-09" db="EMBL/GenBank/DDBJ databases">
        <title>Draft genome sequence of an oleaginous Mucoromycotina fungus Mucor ambiguus NBRC6742.</title>
        <authorList>
            <person name="Takeda I."/>
            <person name="Yamane N."/>
            <person name="Morita T."/>
            <person name="Tamano K."/>
            <person name="Machida M."/>
            <person name="Baker S."/>
            <person name="Koike H."/>
        </authorList>
    </citation>
    <scope>NUCLEOTIDE SEQUENCE</scope>
    <source>
        <strain evidence="5">NBRC 6742</strain>
    </source>
</reference>
<accession>A0A0C9ME50</accession>
<gene>
    <name evidence="5" type="ORF">MAM1_0006d00684</name>
</gene>
<dbReference type="Gene3D" id="3.40.50.1820">
    <property type="entry name" value="alpha/beta hydrolase"/>
    <property type="match status" value="1"/>
</dbReference>
<keyword evidence="6" id="KW-1185">Reference proteome</keyword>
<dbReference type="InterPro" id="IPR029058">
    <property type="entry name" value="AB_hydrolase_fold"/>
</dbReference>
<proteinExistence type="inferred from homology"/>
<evidence type="ECO:0000259" key="4">
    <source>
        <dbReference type="Pfam" id="PF07859"/>
    </source>
</evidence>
<dbReference type="EMBL" id="DF836295">
    <property type="protein sequence ID" value="GAN01252.1"/>
    <property type="molecule type" value="Genomic_DNA"/>
</dbReference>
<feature type="domain" description="Alpha/beta hydrolase fold-3" evidence="4">
    <location>
        <begin position="80"/>
        <end position="291"/>
    </location>
</feature>
<evidence type="ECO:0000256" key="2">
    <source>
        <dbReference type="ARBA" id="ARBA00022801"/>
    </source>
</evidence>
<feature type="active site" evidence="3">
    <location>
        <position position="160"/>
    </location>
</feature>
<dbReference type="PANTHER" id="PTHR48081:SF8">
    <property type="entry name" value="ALPHA_BETA HYDROLASE FOLD-3 DOMAIN-CONTAINING PROTEIN-RELATED"/>
    <property type="match status" value="1"/>
</dbReference>
<evidence type="ECO:0000313" key="5">
    <source>
        <dbReference type="EMBL" id="GAN01252.1"/>
    </source>
</evidence>
<dbReference type="Proteomes" id="UP000053815">
    <property type="component" value="Unassembled WGS sequence"/>
</dbReference>
<dbReference type="OrthoDB" id="408631at2759"/>
<dbReference type="PANTHER" id="PTHR48081">
    <property type="entry name" value="AB HYDROLASE SUPERFAMILY PROTEIN C4A8.06C"/>
    <property type="match status" value="1"/>
</dbReference>